<evidence type="ECO:0000313" key="3">
    <source>
        <dbReference type="EMBL" id="MBP1861282.1"/>
    </source>
</evidence>
<dbReference type="SMART" id="SM00966">
    <property type="entry name" value="SpoVT_AbrB"/>
    <property type="match status" value="1"/>
</dbReference>
<dbReference type="SUPFAM" id="SSF89447">
    <property type="entry name" value="AbrB/MazE/MraZ-like"/>
    <property type="match status" value="1"/>
</dbReference>
<proteinExistence type="predicted"/>
<dbReference type="EMBL" id="JAGGJV010000010">
    <property type="protein sequence ID" value="MBP1861282.1"/>
    <property type="molecule type" value="Genomic_DNA"/>
</dbReference>
<dbReference type="PROSITE" id="PS51740">
    <property type="entry name" value="SPOVT_ABRB"/>
    <property type="match status" value="1"/>
</dbReference>
<dbReference type="InterPro" id="IPR007159">
    <property type="entry name" value="SpoVT-AbrB_dom"/>
</dbReference>
<comment type="caution">
    <text evidence="3">The sequence shown here is derived from an EMBL/GenBank/DDBJ whole genome shotgun (WGS) entry which is preliminary data.</text>
</comment>
<reference evidence="3 4" key="1">
    <citation type="submission" date="2021-03" db="EMBL/GenBank/DDBJ databases">
        <title>Genomic Encyclopedia of Type Strains, Phase IV (KMG-IV): sequencing the most valuable type-strain genomes for metagenomic binning, comparative biology and taxonomic classification.</title>
        <authorList>
            <person name="Goeker M."/>
        </authorList>
    </citation>
    <scope>NUCLEOTIDE SEQUENCE [LARGE SCALE GENOMIC DNA]</scope>
    <source>
        <strain evidence="3 4">DSM 26427</strain>
    </source>
</reference>
<gene>
    <name evidence="3" type="ORF">J2Z75_004811</name>
</gene>
<keyword evidence="1" id="KW-0238">DNA-binding</keyword>
<dbReference type="Pfam" id="PF04014">
    <property type="entry name" value="MazE_antitoxin"/>
    <property type="match status" value="1"/>
</dbReference>
<evidence type="ECO:0000256" key="1">
    <source>
        <dbReference type="PROSITE-ProRule" id="PRU01076"/>
    </source>
</evidence>
<dbReference type="InterPro" id="IPR037914">
    <property type="entry name" value="SpoVT-AbrB_sf"/>
</dbReference>
<sequence length="85" mass="9538">MNQSAKVTSKGQITLPADVRRSLHLKPGDRIDFIRNDAGNFEIKARGARLSDLRGIVKPDFPVTGEDIDRWIREARAAGYQSDEE</sequence>
<name>A0ABS4ETL3_9HYPH</name>
<dbReference type="RefSeq" id="WP_209855390.1">
    <property type="nucleotide sequence ID" value="NZ_JAGGJV010000010.1"/>
</dbReference>
<feature type="domain" description="SpoVT-AbrB" evidence="2">
    <location>
        <begin position="2"/>
        <end position="48"/>
    </location>
</feature>
<accession>A0ABS4ETL3</accession>
<dbReference type="Gene3D" id="2.10.260.10">
    <property type="match status" value="1"/>
</dbReference>
<evidence type="ECO:0000313" key="4">
    <source>
        <dbReference type="Proteomes" id="UP000823786"/>
    </source>
</evidence>
<evidence type="ECO:0000259" key="2">
    <source>
        <dbReference type="PROSITE" id="PS51740"/>
    </source>
</evidence>
<keyword evidence="4" id="KW-1185">Reference proteome</keyword>
<dbReference type="Proteomes" id="UP000823786">
    <property type="component" value="Unassembled WGS sequence"/>
</dbReference>
<protein>
    <submittedName>
        <fullName evidence="3">AbrB family looped-hinge helix DNA binding protein</fullName>
    </submittedName>
</protein>
<dbReference type="NCBIfam" id="TIGR01439">
    <property type="entry name" value="lp_hng_hel_AbrB"/>
    <property type="match status" value="1"/>
</dbReference>
<organism evidence="3 4">
    <name type="scientific">Rhizobium herbae</name>
    <dbReference type="NCBI Taxonomy" id="508661"/>
    <lineage>
        <taxon>Bacteria</taxon>
        <taxon>Pseudomonadati</taxon>
        <taxon>Pseudomonadota</taxon>
        <taxon>Alphaproteobacteria</taxon>
        <taxon>Hyphomicrobiales</taxon>
        <taxon>Rhizobiaceae</taxon>
        <taxon>Rhizobium/Agrobacterium group</taxon>
        <taxon>Rhizobium</taxon>
    </lineage>
</organism>